<dbReference type="Gene3D" id="3.30.420.10">
    <property type="entry name" value="Ribonuclease H-like superfamily/Ribonuclease H"/>
    <property type="match status" value="1"/>
</dbReference>
<sequence>MGDVESMFHQVTVPPEQYDYLRFLWWPDGNLEAELQEYRMVVHLFGAASSPSVANFALKRTARDNEDKYGTLVADTLRNNFYVDDCLRSVSSEGDERGRAKQKKMVLKKASSLTRLDPYIHEGLLRVGGRLSRADDLPEETKHPIILPRKSHVTNLIIKRLHERLAHAGRGHTLAKLREKYWVTGANAAVRHLIANCVTCRRNRAPVAEQKMADLPKDRVTPAPPFTYTGVDYFSPYMIKEGRKELKQYGCLFTCLASRAVHIETANSLKTDSFIQALRQFIACRGPIREIWSDNRTNFVGAKTELQQAVYEMDNEQIRSRLQQEGTNWIFNPPSGSHMGGIWERQIRSTCKVLTVLLHEHGSRLDDKSFRTLLCEVEAIINSRALTFASSDPDDLNPLSPSNLLTMKTSVVLPPAGVFQHADVYMRRRWRRVQYLANLFWTSWKREYLPTLQPRSKWNSPKQNLAVGDVVLLKDNCPRSVWPMGRVISAESDKKGLIRTVHLKTQTSQLCRPVDKVVLLLAKEEQSCLDNEQ</sequence>
<protein>
    <recommendedName>
        <fullName evidence="1">Integrase catalytic domain-containing protein</fullName>
    </recommendedName>
</protein>
<dbReference type="InterPro" id="IPR036397">
    <property type="entry name" value="RNaseH_sf"/>
</dbReference>
<dbReference type="GO" id="GO:0015074">
    <property type="term" value="P:DNA integration"/>
    <property type="evidence" value="ECO:0007669"/>
    <property type="project" value="InterPro"/>
</dbReference>
<proteinExistence type="predicted"/>
<evidence type="ECO:0000313" key="2">
    <source>
        <dbReference type="EMBL" id="PFX26877.1"/>
    </source>
</evidence>
<feature type="domain" description="Integrase catalytic" evidence="1">
    <location>
        <begin position="220"/>
        <end position="409"/>
    </location>
</feature>
<reference evidence="3" key="1">
    <citation type="journal article" date="2017" name="bioRxiv">
        <title>Comparative analysis of the genomes of Stylophora pistillata and Acropora digitifera provides evidence for extensive differences between species of corals.</title>
        <authorList>
            <person name="Voolstra C.R."/>
            <person name="Li Y."/>
            <person name="Liew Y.J."/>
            <person name="Baumgarten S."/>
            <person name="Zoccola D."/>
            <person name="Flot J.-F."/>
            <person name="Tambutte S."/>
            <person name="Allemand D."/>
            <person name="Aranda M."/>
        </authorList>
    </citation>
    <scope>NUCLEOTIDE SEQUENCE [LARGE SCALE GENOMIC DNA]</scope>
</reference>
<dbReference type="STRING" id="50429.A0A2B4SE95"/>
<keyword evidence="3" id="KW-1185">Reference proteome</keyword>
<gene>
    <name evidence="2" type="ORF">AWC38_SpisGene8468</name>
</gene>
<comment type="caution">
    <text evidence="2">The sequence shown here is derived from an EMBL/GenBank/DDBJ whole genome shotgun (WGS) entry which is preliminary data.</text>
</comment>
<accession>A0A2B4SE95</accession>
<dbReference type="OrthoDB" id="5985364at2759"/>
<dbReference type="PANTHER" id="PTHR47331:SF5">
    <property type="entry name" value="RIBONUCLEASE H"/>
    <property type="match status" value="1"/>
</dbReference>
<dbReference type="Pfam" id="PF18701">
    <property type="entry name" value="DUF5641"/>
    <property type="match status" value="1"/>
</dbReference>
<dbReference type="InterPro" id="IPR001584">
    <property type="entry name" value="Integrase_cat-core"/>
</dbReference>
<evidence type="ECO:0000259" key="1">
    <source>
        <dbReference type="PROSITE" id="PS50994"/>
    </source>
</evidence>
<dbReference type="InterPro" id="IPR043502">
    <property type="entry name" value="DNA/RNA_pol_sf"/>
</dbReference>
<name>A0A2B4SE95_STYPI</name>
<dbReference type="PROSITE" id="PS50994">
    <property type="entry name" value="INTEGRASE"/>
    <property type="match status" value="1"/>
</dbReference>
<dbReference type="Pfam" id="PF17921">
    <property type="entry name" value="Integrase_H2C2"/>
    <property type="match status" value="1"/>
</dbReference>
<evidence type="ECO:0000313" key="3">
    <source>
        <dbReference type="Proteomes" id="UP000225706"/>
    </source>
</evidence>
<dbReference type="InterPro" id="IPR040676">
    <property type="entry name" value="DUF5641"/>
</dbReference>
<dbReference type="EMBL" id="LSMT01000116">
    <property type="protein sequence ID" value="PFX26877.1"/>
    <property type="molecule type" value="Genomic_DNA"/>
</dbReference>
<dbReference type="GO" id="GO:0003676">
    <property type="term" value="F:nucleic acid binding"/>
    <property type="evidence" value="ECO:0007669"/>
    <property type="project" value="InterPro"/>
</dbReference>
<dbReference type="Proteomes" id="UP000225706">
    <property type="component" value="Unassembled WGS sequence"/>
</dbReference>
<dbReference type="SUPFAM" id="SSF53098">
    <property type="entry name" value="Ribonuclease H-like"/>
    <property type="match status" value="1"/>
</dbReference>
<dbReference type="Gene3D" id="1.10.340.70">
    <property type="match status" value="1"/>
</dbReference>
<organism evidence="2 3">
    <name type="scientific">Stylophora pistillata</name>
    <name type="common">Smooth cauliflower coral</name>
    <dbReference type="NCBI Taxonomy" id="50429"/>
    <lineage>
        <taxon>Eukaryota</taxon>
        <taxon>Metazoa</taxon>
        <taxon>Cnidaria</taxon>
        <taxon>Anthozoa</taxon>
        <taxon>Hexacorallia</taxon>
        <taxon>Scleractinia</taxon>
        <taxon>Astrocoeniina</taxon>
        <taxon>Pocilloporidae</taxon>
        <taxon>Stylophora</taxon>
    </lineage>
</organism>
<dbReference type="AlphaFoldDB" id="A0A2B4SE95"/>
<dbReference type="InterPro" id="IPR041588">
    <property type="entry name" value="Integrase_H2C2"/>
</dbReference>
<dbReference type="InterPro" id="IPR012337">
    <property type="entry name" value="RNaseH-like_sf"/>
</dbReference>
<dbReference type="SUPFAM" id="SSF56672">
    <property type="entry name" value="DNA/RNA polymerases"/>
    <property type="match status" value="1"/>
</dbReference>
<dbReference type="PANTHER" id="PTHR47331">
    <property type="entry name" value="PHD-TYPE DOMAIN-CONTAINING PROTEIN"/>
    <property type="match status" value="1"/>
</dbReference>